<protein>
    <recommendedName>
        <fullName evidence="3">histidine kinase</fullName>
        <ecNumber evidence="3">2.7.13.3</ecNumber>
    </recommendedName>
</protein>
<accession>A0A9E5DD49</accession>
<dbReference type="InterPro" id="IPR035965">
    <property type="entry name" value="PAS-like_dom_sf"/>
</dbReference>
<dbReference type="Proteomes" id="UP001056766">
    <property type="component" value="Unassembled WGS sequence"/>
</dbReference>
<dbReference type="EMBL" id="JAGSOI010000049">
    <property type="protein sequence ID" value="MCM1987444.1"/>
    <property type="molecule type" value="Genomic_DNA"/>
</dbReference>
<keyword evidence="5" id="KW-0808">Transferase</keyword>
<evidence type="ECO:0000313" key="16">
    <source>
        <dbReference type="Proteomes" id="UP001056766"/>
    </source>
</evidence>
<evidence type="ECO:0000256" key="11">
    <source>
        <dbReference type="ARBA" id="ARBA00023306"/>
    </source>
</evidence>
<dbReference type="CDD" id="cd16922">
    <property type="entry name" value="HATPase_EvgS-ArcB-TorS-like"/>
    <property type="match status" value="1"/>
</dbReference>
<evidence type="ECO:0000256" key="9">
    <source>
        <dbReference type="ARBA" id="ARBA00023012"/>
    </source>
</evidence>
<keyword evidence="12" id="KW-0812">Transmembrane</keyword>
<feature type="domain" description="Histidine kinase" evidence="13">
    <location>
        <begin position="246"/>
        <end position="465"/>
    </location>
</feature>
<dbReference type="CDD" id="cd00130">
    <property type="entry name" value="PAS"/>
    <property type="match status" value="1"/>
</dbReference>
<dbReference type="InterPro" id="IPR000014">
    <property type="entry name" value="PAS"/>
</dbReference>
<dbReference type="EC" id="2.7.13.3" evidence="3"/>
<organism evidence="15 16">
    <name type="scientific">Methanococcoides seepicolus</name>
    <dbReference type="NCBI Taxonomy" id="2828780"/>
    <lineage>
        <taxon>Archaea</taxon>
        <taxon>Methanobacteriati</taxon>
        <taxon>Methanobacteriota</taxon>
        <taxon>Stenosarchaea group</taxon>
        <taxon>Methanomicrobia</taxon>
        <taxon>Methanosarcinales</taxon>
        <taxon>Methanosarcinaceae</taxon>
        <taxon>Methanococcoides</taxon>
    </lineage>
</organism>
<dbReference type="Pfam" id="PF02518">
    <property type="entry name" value="HATPase_c"/>
    <property type="match status" value="1"/>
</dbReference>
<feature type="domain" description="PAS" evidence="14">
    <location>
        <begin position="101"/>
        <end position="173"/>
    </location>
</feature>
<evidence type="ECO:0000259" key="14">
    <source>
        <dbReference type="PROSITE" id="PS50112"/>
    </source>
</evidence>
<keyword evidence="10 12" id="KW-0472">Membrane</keyword>
<evidence type="ECO:0000256" key="8">
    <source>
        <dbReference type="ARBA" id="ARBA00022840"/>
    </source>
</evidence>
<dbReference type="PROSITE" id="PS50109">
    <property type="entry name" value="HIS_KIN"/>
    <property type="match status" value="1"/>
</dbReference>
<dbReference type="FunFam" id="1.10.287.130:FF:000038">
    <property type="entry name" value="Sensory transduction histidine kinase"/>
    <property type="match status" value="1"/>
</dbReference>
<feature type="transmembrane region" description="Helical" evidence="12">
    <location>
        <begin position="21"/>
        <end position="41"/>
    </location>
</feature>
<keyword evidence="12" id="KW-1133">Transmembrane helix</keyword>
<evidence type="ECO:0000256" key="1">
    <source>
        <dbReference type="ARBA" id="ARBA00000085"/>
    </source>
</evidence>
<dbReference type="CDD" id="cd00082">
    <property type="entry name" value="HisKA"/>
    <property type="match status" value="1"/>
</dbReference>
<dbReference type="Pfam" id="PF13426">
    <property type="entry name" value="PAS_9"/>
    <property type="match status" value="1"/>
</dbReference>
<dbReference type="SUPFAM" id="SSF55785">
    <property type="entry name" value="PYP-like sensor domain (PAS domain)"/>
    <property type="match status" value="1"/>
</dbReference>
<dbReference type="PROSITE" id="PS50112">
    <property type="entry name" value="PAS"/>
    <property type="match status" value="1"/>
</dbReference>
<dbReference type="InterPro" id="IPR005467">
    <property type="entry name" value="His_kinase_dom"/>
</dbReference>
<dbReference type="PRINTS" id="PR00344">
    <property type="entry name" value="BCTRLSENSOR"/>
</dbReference>
<reference evidence="15" key="1">
    <citation type="journal article" date="2021" name="mSystems">
        <title>Bacteria and Archaea Synergistically Convert Glycine Betaine to Biogenic Methane in the Formosa Cold Seep of the South China Sea.</title>
        <authorList>
            <person name="Li L."/>
            <person name="Zhang W."/>
            <person name="Zhang S."/>
            <person name="Song L."/>
            <person name="Sun Q."/>
            <person name="Zhang H."/>
            <person name="Xiang H."/>
            <person name="Dong X."/>
        </authorList>
    </citation>
    <scope>NUCLEOTIDE SEQUENCE</scope>
    <source>
        <strain evidence="15">LLY</strain>
    </source>
</reference>
<keyword evidence="8" id="KW-0067">ATP-binding</keyword>
<dbReference type="NCBIfam" id="TIGR00229">
    <property type="entry name" value="sensory_box"/>
    <property type="match status" value="1"/>
</dbReference>
<dbReference type="SUPFAM" id="SSF55874">
    <property type="entry name" value="ATPase domain of HSP90 chaperone/DNA topoisomerase II/histidine kinase"/>
    <property type="match status" value="1"/>
</dbReference>
<evidence type="ECO:0000256" key="2">
    <source>
        <dbReference type="ARBA" id="ARBA00004370"/>
    </source>
</evidence>
<evidence type="ECO:0000259" key="13">
    <source>
        <dbReference type="PROSITE" id="PS50109"/>
    </source>
</evidence>
<evidence type="ECO:0000256" key="5">
    <source>
        <dbReference type="ARBA" id="ARBA00022679"/>
    </source>
</evidence>
<keyword evidence="4" id="KW-0597">Phosphoprotein</keyword>
<keyword evidence="6" id="KW-0547">Nucleotide-binding</keyword>
<evidence type="ECO:0000256" key="10">
    <source>
        <dbReference type="ARBA" id="ARBA00023136"/>
    </source>
</evidence>
<name>A0A9E5DD49_9EURY</name>
<evidence type="ECO:0000313" key="15">
    <source>
        <dbReference type="EMBL" id="MCM1987444.1"/>
    </source>
</evidence>
<dbReference type="SMART" id="SM00091">
    <property type="entry name" value="PAS"/>
    <property type="match status" value="1"/>
</dbReference>
<dbReference type="GO" id="GO:0005524">
    <property type="term" value="F:ATP binding"/>
    <property type="evidence" value="ECO:0007669"/>
    <property type="project" value="UniProtKB-KW"/>
</dbReference>
<dbReference type="Gene3D" id="3.30.565.10">
    <property type="entry name" value="Histidine kinase-like ATPase, C-terminal domain"/>
    <property type="match status" value="1"/>
</dbReference>
<dbReference type="PANTHER" id="PTHR43047">
    <property type="entry name" value="TWO-COMPONENT HISTIDINE PROTEIN KINASE"/>
    <property type="match status" value="1"/>
</dbReference>
<dbReference type="RefSeq" id="WP_250868800.1">
    <property type="nucleotide sequence ID" value="NZ_JAGSOI010000049.1"/>
</dbReference>
<evidence type="ECO:0000256" key="4">
    <source>
        <dbReference type="ARBA" id="ARBA00022553"/>
    </source>
</evidence>
<dbReference type="InterPro" id="IPR003594">
    <property type="entry name" value="HATPase_dom"/>
</dbReference>
<dbReference type="FunFam" id="3.30.565.10:FF:000010">
    <property type="entry name" value="Sensor histidine kinase RcsC"/>
    <property type="match status" value="1"/>
</dbReference>
<dbReference type="Gene3D" id="3.30.450.20">
    <property type="entry name" value="PAS domain"/>
    <property type="match status" value="1"/>
</dbReference>
<proteinExistence type="predicted"/>
<comment type="catalytic activity">
    <reaction evidence="1">
        <text>ATP + protein L-histidine = ADP + protein N-phospho-L-histidine.</text>
        <dbReference type="EC" id="2.7.13.3"/>
    </reaction>
</comment>
<dbReference type="GO" id="GO:0000155">
    <property type="term" value="F:phosphorelay sensor kinase activity"/>
    <property type="evidence" value="ECO:0007669"/>
    <property type="project" value="InterPro"/>
</dbReference>
<keyword evidence="7" id="KW-0418">Kinase</keyword>
<comment type="caution">
    <text evidence="15">The sequence shown here is derived from an EMBL/GenBank/DDBJ whole genome shotgun (WGS) entry which is preliminary data.</text>
</comment>
<dbReference type="InterPro" id="IPR003661">
    <property type="entry name" value="HisK_dim/P_dom"/>
</dbReference>
<dbReference type="SMART" id="SM00388">
    <property type="entry name" value="HisKA"/>
    <property type="match status" value="1"/>
</dbReference>
<evidence type="ECO:0000256" key="3">
    <source>
        <dbReference type="ARBA" id="ARBA00012438"/>
    </source>
</evidence>
<dbReference type="PANTHER" id="PTHR43047:SF72">
    <property type="entry name" value="OSMOSENSING HISTIDINE PROTEIN KINASE SLN1"/>
    <property type="match status" value="1"/>
</dbReference>
<dbReference type="InterPro" id="IPR036097">
    <property type="entry name" value="HisK_dim/P_sf"/>
</dbReference>
<dbReference type="AlphaFoldDB" id="A0A9E5DD49"/>
<dbReference type="InterPro" id="IPR004358">
    <property type="entry name" value="Sig_transdc_His_kin-like_C"/>
</dbReference>
<evidence type="ECO:0000256" key="6">
    <source>
        <dbReference type="ARBA" id="ARBA00022741"/>
    </source>
</evidence>
<reference evidence="15" key="2">
    <citation type="submission" date="2021-04" db="EMBL/GenBank/DDBJ databases">
        <authorList>
            <person name="Dong X."/>
        </authorList>
    </citation>
    <scope>NUCLEOTIDE SEQUENCE</scope>
    <source>
        <strain evidence="15">LLY</strain>
    </source>
</reference>
<comment type="subcellular location">
    <subcellularLocation>
        <location evidence="2">Membrane</location>
    </subcellularLocation>
</comment>
<evidence type="ECO:0000256" key="7">
    <source>
        <dbReference type="ARBA" id="ARBA00022777"/>
    </source>
</evidence>
<dbReference type="SUPFAM" id="SSF47384">
    <property type="entry name" value="Homodimeric domain of signal transducing histidine kinase"/>
    <property type="match status" value="1"/>
</dbReference>
<dbReference type="Pfam" id="PF00512">
    <property type="entry name" value="HisKA"/>
    <property type="match status" value="1"/>
</dbReference>
<gene>
    <name evidence="15" type="ORF">KDK67_10700</name>
</gene>
<dbReference type="GO" id="GO:0009927">
    <property type="term" value="F:histidine phosphotransfer kinase activity"/>
    <property type="evidence" value="ECO:0007669"/>
    <property type="project" value="TreeGrafter"/>
</dbReference>
<keyword evidence="11" id="KW-0131">Cell cycle</keyword>
<keyword evidence="9" id="KW-0902">Two-component regulatory system</keyword>
<keyword evidence="16" id="KW-1185">Reference proteome</keyword>
<dbReference type="InterPro" id="IPR036890">
    <property type="entry name" value="HATPase_C_sf"/>
</dbReference>
<sequence length="467" mass="52855">MRGEYGDEDPLRIKKWFKRSYSVPVTIVLFFLLFLYPAWLYVIDWFQYIMVNGLSSADFSFIKALSFILFLMSANISYMVLSKNVSLSRTIEKQDIELQMNDKKFRKFIDDIPNVAIQGFDIHLIVHYWNSASEKMYGYSKEEAIGQKITDLIVPIDNGKELSEMINSAMTYPKFERFNETTFVTKSKRSIPVLSSYSNVLLPGTQLSIFSMEIDLTERKMMEEELIISKDMAEASNIAISKFLANVSHELRTPLNSIIGFSDLLANGYAGHLDEKQGKYAENISASGKHLLSLINDILDLSKAEVGKMELHCEKVNLRLLLLEITESMNISASRKGITITTMIQPDVGIVEADTGKLKQILYNLVGNAIKFSNENGAITIKSRMDQGSLEIEVEDSGIGIKEEDMDKLFKPFSQINSFSQKQYVGTGLGLSLVKKLVEVHGGKTWVRSEYGKFSIFGFSIPLERIE</sequence>
<evidence type="ECO:0000256" key="12">
    <source>
        <dbReference type="SAM" id="Phobius"/>
    </source>
</evidence>
<feature type="transmembrane region" description="Helical" evidence="12">
    <location>
        <begin position="61"/>
        <end position="81"/>
    </location>
</feature>
<dbReference type="GO" id="GO:0005886">
    <property type="term" value="C:plasma membrane"/>
    <property type="evidence" value="ECO:0007669"/>
    <property type="project" value="TreeGrafter"/>
</dbReference>
<dbReference type="Gene3D" id="1.10.287.130">
    <property type="match status" value="1"/>
</dbReference>
<dbReference type="SMART" id="SM00387">
    <property type="entry name" value="HATPase_c"/>
    <property type="match status" value="1"/>
</dbReference>